<keyword evidence="2" id="KW-1185">Reference proteome</keyword>
<sequence>MKPRARIEGRVWIGDCLSQGTAREVVIVLNEINEDSESQHNGVDERAEYIPATENGPSSDSFGVEYDCNLDVCYSDHHAPAIHQYLLEMAMQPAAANEKVLLKYRLTSKLQRLYGTGKLSKSIDIDSSDLSTPNIYPNQNLKALYVVRRSPAEKARITSEATQFYKCYIDTTIYPSSHSSLPGITRGTGYDLLRPSSPLHRY</sequence>
<accession>A0A9P5U2P4</accession>
<evidence type="ECO:0000313" key="1">
    <source>
        <dbReference type="EMBL" id="KAF9063752.1"/>
    </source>
</evidence>
<evidence type="ECO:0000313" key="2">
    <source>
        <dbReference type="Proteomes" id="UP000772434"/>
    </source>
</evidence>
<dbReference type="AlphaFoldDB" id="A0A9P5U2P4"/>
<comment type="caution">
    <text evidence="1">The sequence shown here is derived from an EMBL/GenBank/DDBJ whole genome shotgun (WGS) entry which is preliminary data.</text>
</comment>
<gene>
    <name evidence="1" type="ORF">BDP27DRAFT_1367756</name>
</gene>
<reference evidence="1" key="1">
    <citation type="submission" date="2020-11" db="EMBL/GenBank/DDBJ databases">
        <authorList>
            <consortium name="DOE Joint Genome Institute"/>
            <person name="Ahrendt S."/>
            <person name="Riley R."/>
            <person name="Andreopoulos W."/>
            <person name="Labutti K."/>
            <person name="Pangilinan J."/>
            <person name="Ruiz-Duenas F.J."/>
            <person name="Barrasa J.M."/>
            <person name="Sanchez-Garcia M."/>
            <person name="Camarero S."/>
            <person name="Miyauchi S."/>
            <person name="Serrano A."/>
            <person name="Linde D."/>
            <person name="Babiker R."/>
            <person name="Drula E."/>
            <person name="Ayuso-Fernandez I."/>
            <person name="Pacheco R."/>
            <person name="Padilla G."/>
            <person name="Ferreira P."/>
            <person name="Barriuso J."/>
            <person name="Kellner H."/>
            <person name="Castanera R."/>
            <person name="Alfaro M."/>
            <person name="Ramirez L."/>
            <person name="Pisabarro A.G."/>
            <person name="Kuo A."/>
            <person name="Tritt A."/>
            <person name="Lipzen A."/>
            <person name="He G."/>
            <person name="Yan M."/>
            <person name="Ng V."/>
            <person name="Cullen D."/>
            <person name="Martin F."/>
            <person name="Rosso M.-N."/>
            <person name="Henrissat B."/>
            <person name="Hibbett D."/>
            <person name="Martinez A.T."/>
            <person name="Grigoriev I.V."/>
        </authorList>
    </citation>
    <scope>NUCLEOTIDE SEQUENCE</scope>
    <source>
        <strain evidence="1">AH 40177</strain>
    </source>
</reference>
<dbReference type="Proteomes" id="UP000772434">
    <property type="component" value="Unassembled WGS sequence"/>
</dbReference>
<proteinExistence type="predicted"/>
<organism evidence="1 2">
    <name type="scientific">Rhodocollybia butyracea</name>
    <dbReference type="NCBI Taxonomy" id="206335"/>
    <lineage>
        <taxon>Eukaryota</taxon>
        <taxon>Fungi</taxon>
        <taxon>Dikarya</taxon>
        <taxon>Basidiomycota</taxon>
        <taxon>Agaricomycotina</taxon>
        <taxon>Agaricomycetes</taxon>
        <taxon>Agaricomycetidae</taxon>
        <taxon>Agaricales</taxon>
        <taxon>Marasmiineae</taxon>
        <taxon>Omphalotaceae</taxon>
        <taxon>Rhodocollybia</taxon>
    </lineage>
</organism>
<name>A0A9P5U2P4_9AGAR</name>
<dbReference type="EMBL" id="JADNRY010000139">
    <property type="protein sequence ID" value="KAF9063752.1"/>
    <property type="molecule type" value="Genomic_DNA"/>
</dbReference>
<protein>
    <submittedName>
        <fullName evidence="1">Uncharacterized protein</fullName>
    </submittedName>
</protein>